<keyword evidence="2" id="KW-1185">Reference proteome</keyword>
<dbReference type="AlphaFoldDB" id="A0A0F7S649"/>
<evidence type="ECO:0000313" key="1">
    <source>
        <dbReference type="EMBL" id="CDW97841.1"/>
    </source>
</evidence>
<dbReference type="Proteomes" id="UP000242770">
    <property type="component" value="Unassembled WGS sequence"/>
</dbReference>
<protein>
    <submittedName>
        <fullName evidence="1">Uncharacterized protein</fullName>
    </submittedName>
</protein>
<organism evidence="1 2">
    <name type="scientific">Sporisorium scitamineum</name>
    <dbReference type="NCBI Taxonomy" id="49012"/>
    <lineage>
        <taxon>Eukaryota</taxon>
        <taxon>Fungi</taxon>
        <taxon>Dikarya</taxon>
        <taxon>Basidiomycota</taxon>
        <taxon>Ustilaginomycotina</taxon>
        <taxon>Ustilaginomycetes</taxon>
        <taxon>Ustilaginales</taxon>
        <taxon>Ustilaginaceae</taxon>
        <taxon>Sporisorium</taxon>
    </lineage>
</organism>
<sequence length="69" mass="7730">MLVNHAGKPWDTVATSTMLKSLCKQYISTTTNGLPLHTWWQLARTMLMICKQGTPPAPHSSIMVWMLAC</sequence>
<dbReference type="EMBL" id="CCFA01002458">
    <property type="protein sequence ID" value="CDW97841.1"/>
    <property type="molecule type" value="Genomic_DNA"/>
</dbReference>
<accession>A0A0F7S649</accession>
<evidence type="ECO:0000313" key="2">
    <source>
        <dbReference type="Proteomes" id="UP000242770"/>
    </source>
</evidence>
<reference evidence="2" key="1">
    <citation type="submission" date="2014-06" db="EMBL/GenBank/DDBJ databases">
        <authorList>
            <person name="Berkman P.J."/>
        </authorList>
    </citation>
    <scope>NUCLEOTIDE SEQUENCE [LARGE SCALE GENOMIC DNA]</scope>
</reference>
<name>A0A0F7S649_9BASI</name>
<proteinExistence type="predicted"/>
<gene>
    <name evidence="1" type="primary">SSCI41210.1</name>
</gene>